<name>N1PMZ9_DOTSN</name>
<dbReference type="AlphaFoldDB" id="N1PMZ9"/>
<reference evidence="2 3" key="2">
    <citation type="journal article" date="2012" name="PLoS Pathog.">
        <title>Diverse lifestyles and strategies of plant pathogenesis encoded in the genomes of eighteen Dothideomycetes fungi.</title>
        <authorList>
            <person name="Ohm R.A."/>
            <person name="Feau N."/>
            <person name="Henrissat B."/>
            <person name="Schoch C.L."/>
            <person name="Horwitz B.A."/>
            <person name="Barry K.W."/>
            <person name="Condon B.J."/>
            <person name="Copeland A.C."/>
            <person name="Dhillon B."/>
            <person name="Glaser F."/>
            <person name="Hesse C.N."/>
            <person name="Kosti I."/>
            <person name="LaButti K."/>
            <person name="Lindquist E.A."/>
            <person name="Lucas S."/>
            <person name="Salamov A.A."/>
            <person name="Bradshaw R.E."/>
            <person name="Ciuffetti L."/>
            <person name="Hamelin R.C."/>
            <person name="Kema G.H.J."/>
            <person name="Lawrence C."/>
            <person name="Scott J.A."/>
            <person name="Spatafora J.W."/>
            <person name="Turgeon B.G."/>
            <person name="de Wit P.J.G.M."/>
            <person name="Zhong S."/>
            <person name="Goodwin S.B."/>
            <person name="Grigoriev I.V."/>
        </authorList>
    </citation>
    <scope>NUCLEOTIDE SEQUENCE [LARGE SCALE GENOMIC DNA]</scope>
    <source>
        <strain evidence="3">NZE10 / CBS 128990</strain>
    </source>
</reference>
<reference evidence="3" key="1">
    <citation type="journal article" date="2012" name="PLoS Genet.">
        <title>The genomes of the fungal plant pathogens Cladosporium fulvum and Dothistroma septosporum reveal adaptation to different hosts and lifestyles but also signatures of common ancestry.</title>
        <authorList>
            <person name="de Wit P.J.G.M."/>
            <person name="van der Burgt A."/>
            <person name="Oekmen B."/>
            <person name="Stergiopoulos I."/>
            <person name="Abd-Elsalam K.A."/>
            <person name="Aerts A.L."/>
            <person name="Bahkali A.H."/>
            <person name="Beenen H.G."/>
            <person name="Chettri P."/>
            <person name="Cox M.P."/>
            <person name="Datema E."/>
            <person name="de Vries R.P."/>
            <person name="Dhillon B."/>
            <person name="Ganley A.R."/>
            <person name="Griffiths S.A."/>
            <person name="Guo Y."/>
            <person name="Hamelin R.C."/>
            <person name="Henrissat B."/>
            <person name="Kabir M.S."/>
            <person name="Jashni M.K."/>
            <person name="Kema G."/>
            <person name="Klaubauf S."/>
            <person name="Lapidus A."/>
            <person name="Levasseur A."/>
            <person name="Lindquist E."/>
            <person name="Mehrabi R."/>
            <person name="Ohm R.A."/>
            <person name="Owen T.J."/>
            <person name="Salamov A."/>
            <person name="Schwelm A."/>
            <person name="Schijlen E."/>
            <person name="Sun H."/>
            <person name="van den Burg H.A."/>
            <person name="van Ham R.C.H.J."/>
            <person name="Zhang S."/>
            <person name="Goodwin S.B."/>
            <person name="Grigoriev I.V."/>
            <person name="Collemare J."/>
            <person name="Bradshaw R.E."/>
        </authorList>
    </citation>
    <scope>NUCLEOTIDE SEQUENCE [LARGE SCALE GENOMIC DNA]</scope>
    <source>
        <strain evidence="3">NZE10 / CBS 128990</strain>
    </source>
</reference>
<keyword evidence="3" id="KW-1185">Reference proteome</keyword>
<feature type="region of interest" description="Disordered" evidence="1">
    <location>
        <begin position="262"/>
        <end position="282"/>
    </location>
</feature>
<evidence type="ECO:0000313" key="3">
    <source>
        <dbReference type="Proteomes" id="UP000016933"/>
    </source>
</evidence>
<protein>
    <submittedName>
        <fullName evidence="2">Uncharacterized protein</fullName>
    </submittedName>
</protein>
<dbReference type="HOGENOM" id="CLU_891433_0_0_1"/>
<dbReference type="OrthoDB" id="5397846at2759"/>
<dbReference type="Proteomes" id="UP000016933">
    <property type="component" value="Unassembled WGS sequence"/>
</dbReference>
<dbReference type="EMBL" id="KB446539">
    <property type="protein sequence ID" value="EME43799.1"/>
    <property type="molecule type" value="Genomic_DNA"/>
</dbReference>
<organism evidence="2 3">
    <name type="scientific">Dothistroma septosporum (strain NZE10 / CBS 128990)</name>
    <name type="common">Red band needle blight fungus</name>
    <name type="synonym">Mycosphaerella pini</name>
    <dbReference type="NCBI Taxonomy" id="675120"/>
    <lineage>
        <taxon>Eukaryota</taxon>
        <taxon>Fungi</taxon>
        <taxon>Dikarya</taxon>
        <taxon>Ascomycota</taxon>
        <taxon>Pezizomycotina</taxon>
        <taxon>Dothideomycetes</taxon>
        <taxon>Dothideomycetidae</taxon>
        <taxon>Mycosphaerellales</taxon>
        <taxon>Mycosphaerellaceae</taxon>
        <taxon>Dothistroma</taxon>
    </lineage>
</organism>
<gene>
    <name evidence="2" type="ORF">DOTSEDRAFT_23924</name>
</gene>
<evidence type="ECO:0000256" key="1">
    <source>
        <dbReference type="SAM" id="MobiDB-lite"/>
    </source>
</evidence>
<evidence type="ECO:0000313" key="2">
    <source>
        <dbReference type="EMBL" id="EME43799.1"/>
    </source>
</evidence>
<sequence length="312" mass="34926">MSDLATPPNGNTYHLMSLPPQLRKMTWEMLVSRKDAVLQEHSCSGTPIGFARSYETPAPTYSSPAEGESNHTRYGGHGTDHDLNTFRNDLTVSCHDRLLSRLHGSQAYWRLQDFTRIIGADDYGIRRVELAGNSTPEMRSVRRGREQRVLKPIFITYTITIEDVSQSASTRVISRVGGFAEEGCTSDSVQWLRSQLDADKKADGAIRSETPEMFYSTNTFTVQFDSLKARNKTVAWINSIGSTENLTTRFEVVGIRRNLSALQGRGPRQRSPTSTMSVTSKTLPRWKSEPPALLMPVLAGADMCTRRLHVQI</sequence>
<feature type="compositionally biased region" description="Polar residues" evidence="1">
    <location>
        <begin position="270"/>
        <end position="282"/>
    </location>
</feature>
<proteinExistence type="predicted"/>
<accession>N1PMZ9</accession>